<dbReference type="EMBL" id="JANGAC010000001">
    <property type="protein sequence ID" value="MCQ4921488.1"/>
    <property type="molecule type" value="Genomic_DNA"/>
</dbReference>
<keyword evidence="2" id="KW-1185">Reference proteome</keyword>
<proteinExistence type="predicted"/>
<evidence type="ECO:0000313" key="1">
    <source>
        <dbReference type="EMBL" id="MCQ4921488.1"/>
    </source>
</evidence>
<evidence type="ECO:0000313" key="2">
    <source>
        <dbReference type="Proteomes" id="UP001524478"/>
    </source>
</evidence>
<sequence>MKKRLMPILIICIILSSLLNFIPFKNNYKTVAQKGKDDVIEIHSGDLEILL</sequence>
<name>A0ABT1S4V1_9FIRM</name>
<dbReference type="RefSeq" id="WP_158220043.1">
    <property type="nucleotide sequence ID" value="NZ_CP172320.1"/>
</dbReference>
<protein>
    <submittedName>
        <fullName evidence="1">Uncharacterized protein</fullName>
    </submittedName>
</protein>
<organism evidence="1 2">
    <name type="scientific">Tissierella carlieri</name>
    <dbReference type="NCBI Taxonomy" id="689904"/>
    <lineage>
        <taxon>Bacteria</taxon>
        <taxon>Bacillati</taxon>
        <taxon>Bacillota</taxon>
        <taxon>Tissierellia</taxon>
        <taxon>Tissierellales</taxon>
        <taxon>Tissierellaceae</taxon>
        <taxon>Tissierella</taxon>
    </lineage>
</organism>
<comment type="caution">
    <text evidence="1">The sequence shown here is derived from an EMBL/GenBank/DDBJ whole genome shotgun (WGS) entry which is preliminary data.</text>
</comment>
<dbReference type="Proteomes" id="UP001524478">
    <property type="component" value="Unassembled WGS sequence"/>
</dbReference>
<accession>A0ABT1S4V1</accession>
<gene>
    <name evidence="1" type="ORF">NE686_00200</name>
</gene>
<reference evidence="1 2" key="1">
    <citation type="submission" date="2022-06" db="EMBL/GenBank/DDBJ databases">
        <title>Isolation of gut microbiota from human fecal samples.</title>
        <authorList>
            <person name="Pamer E.G."/>
            <person name="Barat B."/>
            <person name="Waligurski E."/>
            <person name="Medina S."/>
            <person name="Paddock L."/>
            <person name="Mostad J."/>
        </authorList>
    </citation>
    <scope>NUCLEOTIDE SEQUENCE [LARGE SCALE GENOMIC DNA]</scope>
    <source>
        <strain evidence="1 2">DFI.7.95</strain>
    </source>
</reference>